<protein>
    <submittedName>
        <fullName evidence="3">Uncharacterized protein</fullName>
    </submittedName>
</protein>
<evidence type="ECO:0000313" key="3">
    <source>
        <dbReference type="EMBL" id="CDJ30468.1"/>
    </source>
</evidence>
<organism evidence="3 4">
    <name type="scientific">Eimeria mitis</name>
    <dbReference type="NCBI Taxonomy" id="44415"/>
    <lineage>
        <taxon>Eukaryota</taxon>
        <taxon>Sar</taxon>
        <taxon>Alveolata</taxon>
        <taxon>Apicomplexa</taxon>
        <taxon>Conoidasida</taxon>
        <taxon>Coccidia</taxon>
        <taxon>Eucoccidiorida</taxon>
        <taxon>Eimeriorina</taxon>
        <taxon>Eimeriidae</taxon>
        <taxon>Eimeria</taxon>
    </lineage>
</organism>
<accession>U6K3Y5</accession>
<sequence>MSTESAASDSLLYDPLLSNHPISALTEAHLSDTESVLAGPASLSTNLSTAAHSIDEGLSTEADQKNAVSISRRSQNVQEQLRGSSTAVSVTALVIWFSLGLFVFQSLRASDGSQKQELHPQKKQRVHLQPKQGRENRQRGSRGKLLHQLDELLQLQAVAVQLAETTQNHESHLALHDFRESLERAKRVKKLLEDSSSPWKSPDNVMEKALHRGFSALSHLYEASRQHGLTLAREALDIQPAREFSVQELKIMESYLGSPVVEAIENHMNSLKLSCRAFAWKLEETATVLENLPRLEKVEDGVLLDAIAAHLNFVKAVHEAATVGRQSAQEVASSAVAVTLSQLVRNQMNRYRECRDLMEERRAMCREERERHESPTKEGTVNKKELETVELLLKRGEQLLSHYHGDIEELQKERDIELAEAARVQTEDLGKELKVLLDVAFARMNVFPEAATQNKKVEDAYKATLDWFSPMVGEEQGQDRPPSKKLLNQGMLNLLTGSLWQTENNAKSACQQAGIAATAISLGSEAGAPGRDLMAAARRAAATAESLVGSAEVLWLHAQLLESLECDLRMSVNLAQVGAARAGLTETPTHEQRQWVVELSEPHRLHVEALERDVETAKNLARTHWSARDVALSASTMKNAAVGIASFVQQQQLKQAVALIP</sequence>
<keyword evidence="1" id="KW-0175">Coiled coil</keyword>
<evidence type="ECO:0000256" key="1">
    <source>
        <dbReference type="SAM" id="Coils"/>
    </source>
</evidence>
<name>U6K3Y5_9EIME</name>
<dbReference type="GeneID" id="25380471"/>
<reference evidence="3" key="1">
    <citation type="submission" date="2013-10" db="EMBL/GenBank/DDBJ databases">
        <title>Genomic analysis of the causative agents of coccidiosis in chickens.</title>
        <authorList>
            <person name="Reid A.J."/>
            <person name="Blake D."/>
            <person name="Billington K."/>
            <person name="Browne H."/>
            <person name="Dunn M."/>
            <person name="Hung S."/>
            <person name="Kawahara F."/>
            <person name="Miranda-Saavedra D."/>
            <person name="Mourier T."/>
            <person name="Nagra H."/>
            <person name="Otto T.D."/>
            <person name="Rawlings N."/>
            <person name="Sanchez A."/>
            <person name="Sanders M."/>
            <person name="Subramaniam C."/>
            <person name="Tay Y."/>
            <person name="Dear P."/>
            <person name="Doerig C."/>
            <person name="Gruber A."/>
            <person name="Parkinson J."/>
            <person name="Shirley M."/>
            <person name="Wan K.L."/>
            <person name="Berriman M."/>
            <person name="Tomley F."/>
            <person name="Pain A."/>
        </authorList>
    </citation>
    <scope>NUCLEOTIDE SEQUENCE [LARGE SCALE GENOMIC DNA]</scope>
    <source>
        <strain evidence="3">Houghton</strain>
    </source>
</reference>
<keyword evidence="4" id="KW-1185">Reference proteome</keyword>
<proteinExistence type="predicted"/>
<dbReference type="RefSeq" id="XP_013353035.1">
    <property type="nucleotide sequence ID" value="XM_013497581.1"/>
</dbReference>
<reference evidence="3" key="2">
    <citation type="submission" date="2013-10" db="EMBL/GenBank/DDBJ databases">
        <authorList>
            <person name="Aslett M."/>
        </authorList>
    </citation>
    <scope>NUCLEOTIDE SEQUENCE [LARGE SCALE GENOMIC DNA]</scope>
    <source>
        <strain evidence="3">Houghton</strain>
    </source>
</reference>
<dbReference type="VEuPathDB" id="ToxoDB:EMH_0058480"/>
<evidence type="ECO:0000313" key="4">
    <source>
        <dbReference type="Proteomes" id="UP000030744"/>
    </source>
</evidence>
<gene>
    <name evidence="3" type="ORF">EMH_0058480</name>
</gene>
<evidence type="ECO:0000256" key="2">
    <source>
        <dbReference type="SAM" id="MobiDB-lite"/>
    </source>
</evidence>
<dbReference type="Proteomes" id="UP000030744">
    <property type="component" value="Unassembled WGS sequence"/>
</dbReference>
<dbReference type="EMBL" id="HG682538">
    <property type="protein sequence ID" value="CDJ30468.1"/>
    <property type="molecule type" value="Genomic_DNA"/>
</dbReference>
<feature type="region of interest" description="Disordered" evidence="2">
    <location>
        <begin position="113"/>
        <end position="142"/>
    </location>
</feature>
<feature type="coiled-coil region" evidence="1">
    <location>
        <begin position="393"/>
        <end position="427"/>
    </location>
</feature>
<dbReference type="AlphaFoldDB" id="U6K3Y5"/>
<dbReference type="OrthoDB" id="347769at2759"/>